<evidence type="ECO:0000256" key="10">
    <source>
        <dbReference type="ARBA" id="ARBA00022840"/>
    </source>
</evidence>
<dbReference type="GO" id="GO:0005524">
    <property type="term" value="F:ATP binding"/>
    <property type="evidence" value="ECO:0007669"/>
    <property type="project" value="UniProtKB-KW"/>
</dbReference>
<dbReference type="Gene3D" id="3.40.50.300">
    <property type="entry name" value="P-loop containing nucleotide triphosphate hydrolases"/>
    <property type="match status" value="1"/>
</dbReference>
<evidence type="ECO:0000256" key="1">
    <source>
        <dbReference type="ARBA" id="ARBA00002074"/>
    </source>
</evidence>
<keyword evidence="4" id="KW-0963">Cytoplasm</keyword>
<dbReference type="PRINTS" id="PR00364">
    <property type="entry name" value="DISEASERSIST"/>
</dbReference>
<dbReference type="PANTHER" id="PTHR23155">
    <property type="entry name" value="DISEASE RESISTANCE PROTEIN RP"/>
    <property type="match status" value="1"/>
</dbReference>
<keyword evidence="5" id="KW-0433">Leucine-rich repeat</keyword>
<dbReference type="Proteomes" id="UP001630127">
    <property type="component" value="Unassembled WGS sequence"/>
</dbReference>
<dbReference type="InterPro" id="IPR036388">
    <property type="entry name" value="WH-like_DNA-bd_sf"/>
</dbReference>
<comment type="subcellular location">
    <subcellularLocation>
        <location evidence="2">Cytoplasm</location>
    </subcellularLocation>
</comment>
<dbReference type="CDD" id="cd14798">
    <property type="entry name" value="RX-CC_like"/>
    <property type="match status" value="1"/>
</dbReference>
<dbReference type="Gene3D" id="1.10.8.430">
    <property type="entry name" value="Helical domain of apoptotic protease-activating factors"/>
    <property type="match status" value="1"/>
</dbReference>
<feature type="domain" description="NB-ARC" evidence="11">
    <location>
        <begin position="825"/>
        <end position="994"/>
    </location>
</feature>
<dbReference type="PANTHER" id="PTHR23155:SF1152">
    <property type="entry name" value="AAA+ ATPASE DOMAIN-CONTAINING PROTEIN"/>
    <property type="match status" value="1"/>
</dbReference>
<evidence type="ECO:0000256" key="9">
    <source>
        <dbReference type="ARBA" id="ARBA00022821"/>
    </source>
</evidence>
<comment type="caution">
    <text evidence="13">The sequence shown here is derived from an EMBL/GenBank/DDBJ whole genome shotgun (WGS) entry which is preliminary data.</text>
</comment>
<dbReference type="SUPFAM" id="SSF52540">
    <property type="entry name" value="P-loop containing nucleoside triphosphate hydrolases"/>
    <property type="match status" value="1"/>
</dbReference>
<dbReference type="InterPro" id="IPR044974">
    <property type="entry name" value="Disease_R_plants"/>
</dbReference>
<dbReference type="Pfam" id="PF00931">
    <property type="entry name" value="NB-ARC"/>
    <property type="match status" value="1"/>
</dbReference>
<reference evidence="13 14" key="1">
    <citation type="submission" date="2024-11" db="EMBL/GenBank/DDBJ databases">
        <title>A near-complete genome assembly of Cinchona calisaya.</title>
        <authorList>
            <person name="Lian D.C."/>
            <person name="Zhao X.W."/>
            <person name="Wei L."/>
        </authorList>
    </citation>
    <scope>NUCLEOTIDE SEQUENCE [LARGE SCALE GENOMIC DNA]</scope>
    <source>
        <tissue evidence="13">Nenye</tissue>
    </source>
</reference>
<gene>
    <name evidence="13" type="ORF">ACH5RR_039854</name>
</gene>
<dbReference type="InterPro" id="IPR042197">
    <property type="entry name" value="Apaf_helical"/>
</dbReference>
<evidence type="ECO:0000256" key="3">
    <source>
        <dbReference type="ARBA" id="ARBA00008894"/>
    </source>
</evidence>
<keyword evidence="14" id="KW-1185">Reference proteome</keyword>
<dbReference type="Gene3D" id="1.10.10.10">
    <property type="entry name" value="Winged helix-like DNA-binding domain superfamily/Winged helix DNA-binding domain"/>
    <property type="match status" value="1"/>
</dbReference>
<dbReference type="GO" id="GO:0051607">
    <property type="term" value="P:defense response to virus"/>
    <property type="evidence" value="ECO:0007669"/>
    <property type="project" value="UniProtKB-ARBA"/>
</dbReference>
<keyword evidence="9" id="KW-0611">Plant defense</keyword>
<evidence type="ECO:0000313" key="14">
    <source>
        <dbReference type="Proteomes" id="UP001630127"/>
    </source>
</evidence>
<comment type="similarity">
    <text evidence="3">Belongs to the disease resistance NB-LRR family.</text>
</comment>
<evidence type="ECO:0000313" key="13">
    <source>
        <dbReference type="EMBL" id="KAL3500761.1"/>
    </source>
</evidence>
<comment type="function">
    <text evidence="1">Confers resistance to late blight (Phytophthora infestans) races carrying the avirulence gene Avr1. Resistance proteins guard the plant against pathogens that contain an appropriate avirulence protein via an indirect interaction with this avirulence protein. That triggers a defense system including the hypersensitive response, which restricts the pathogen growth.</text>
</comment>
<keyword evidence="10" id="KW-0067">ATP-binding</keyword>
<feature type="domain" description="Disease resistance protein winged helix" evidence="12">
    <location>
        <begin position="1079"/>
        <end position="1147"/>
    </location>
</feature>
<dbReference type="InterPro" id="IPR058922">
    <property type="entry name" value="WHD_DRP"/>
</dbReference>
<keyword evidence="6" id="KW-0381">Hypersensitive response</keyword>
<evidence type="ECO:0000256" key="6">
    <source>
        <dbReference type="ARBA" id="ARBA00022667"/>
    </source>
</evidence>
<organism evidence="13 14">
    <name type="scientific">Cinchona calisaya</name>
    <dbReference type="NCBI Taxonomy" id="153742"/>
    <lineage>
        <taxon>Eukaryota</taxon>
        <taxon>Viridiplantae</taxon>
        <taxon>Streptophyta</taxon>
        <taxon>Embryophyta</taxon>
        <taxon>Tracheophyta</taxon>
        <taxon>Spermatophyta</taxon>
        <taxon>Magnoliopsida</taxon>
        <taxon>eudicotyledons</taxon>
        <taxon>Gunneridae</taxon>
        <taxon>Pentapetalae</taxon>
        <taxon>asterids</taxon>
        <taxon>lamiids</taxon>
        <taxon>Gentianales</taxon>
        <taxon>Rubiaceae</taxon>
        <taxon>Cinchonoideae</taxon>
        <taxon>Cinchoneae</taxon>
        <taxon>Cinchona</taxon>
    </lineage>
</organism>
<dbReference type="GO" id="GO:0005737">
    <property type="term" value="C:cytoplasm"/>
    <property type="evidence" value="ECO:0007669"/>
    <property type="project" value="UniProtKB-SubCell"/>
</dbReference>
<keyword evidence="8" id="KW-0547">Nucleotide-binding</keyword>
<evidence type="ECO:0000259" key="11">
    <source>
        <dbReference type="Pfam" id="PF00931"/>
    </source>
</evidence>
<dbReference type="Gene3D" id="3.80.10.10">
    <property type="entry name" value="Ribonuclease Inhibitor"/>
    <property type="match status" value="1"/>
</dbReference>
<evidence type="ECO:0000256" key="2">
    <source>
        <dbReference type="ARBA" id="ARBA00004496"/>
    </source>
</evidence>
<dbReference type="GO" id="GO:0009626">
    <property type="term" value="P:plant-type hypersensitive response"/>
    <property type="evidence" value="ECO:0007669"/>
    <property type="project" value="UniProtKB-KW"/>
</dbReference>
<sequence length="1561" mass="179608">MMLKKTIRACLKISTSKTLLYDYTWIDCILEELNSMWFTKSSIGNKLWDEVNEVIEELERLRTFAICTAVSHGKQVLWKKDWVFGSRKMTENIPDPIDVFCHFEKALKKATREIRRASRKKKIVLVFGGQNRRRRENKRLSLAVSELRDTMAVFRPKMVEAYDNLSSSSHFQRWDRNHWDFLWKELSGAVHGDLTNLVFYDQYHREQGRKFRLAVSIWQSVKAPFEGLVKMHDSLLLFLDKILPGDAIVPTTAKAKCNDLLDHFESVFVRAAYFSYTWWWMGTDNDHDDERMDGEGEGFGNVVMDLLKRVMPKTTEAIDLCIQVLRASMSFTTSSGQTKNVVAGYLVHLLIPQMEQEKEVGNGQVLTNINTFRKGLAWLITFLIDAPDLYHQNDVELLLKDITTVTCELGGISYLFYYLTQDMPKETLLQPALVNLLEKMELLKVQLLLVELQKLMDLETKLTQYKNFEDLKYLRWLHKDSNELKRQQATLMMVPVRDRIDSVNEGLSFLVNIQNNKTLWTDTETLVSEASSVYDSFCANSITIEVATVEMVKLIDRIKLFKVEVILMQLLNSQPVLIENVKDQFQDLYEGVIFIRTFIMSPLDEIGKSILTRAEKVARDAGFLCCYSTEITEDVLGRMNLLLPELVEKMKLVRTEIMESYLRIRRSSQSNFPKNTGLGFVDFLLGNLRELLNQKADTIVSVKHLVEVAYSDIEEIVKSFPMDIVEQFNEQCNLINLRSCIVNVAYEVEYLVDSFVVKGGVLWYHVLWLSDLIEEIKLIKVPVSEISEKANSIVANNVEHSLSNYKVSPARIPNNGEVVVDLDDQTKLIIDRLIRGSSQQGVVSIVGMAGLGKTTLAKKLYTDPSVTYHFHVRAWCFVSQRYQKRKLLLDLLSNIVELTDDILEMTDDDLDFKLYQCLKQRRYLIVLDDLWSTDAWKDLETSLPNDKNGSRILITSRIPDVASIVRSDSALHRLRLLSDDESWKLLEKKLFLTEDCPEDLAEIGKQIAKSCKGLPLAVVAISGLLQRTKKTKHLWNEVAESLSSHIADDPETRCMDILEMSYKHLPNHLKPCFLYIGAFMADQEIPVRKLICLWIAEGFVQNAESVSLEDVAEEYLKDLIGRSLIIASKRKSNGGVKTCRVHDMLRTMCLVRCKEENFLQVVSGYNVHFDSSSLEDLDYGIDSNYSYPSSFITYETLRLSICSKRNHLVMLRPSGPRVRSLLFFAISDTYPRCPYNISFIPQNFKLLRVLDLEHINTGNSFPIGVEDLVHLRYLAICGDIDFIPASIVNLWNLETLLVKGLKGKVELPSSIWSMEKLRHVHVNNHAAFSLQDCKTAELVQLHSLITLSTPFLYGKDTEKIMRKLLKLRKLRCVFSQSQDDVGNQYEFPVLDFLMELESLKVYYSGRIASPHKFEFPLSLKKLTLSKFRIPWEYISDIGKLPNLEVLKLHARSFEGRRWDMKEGEFLKLKFLKLDTLNLAQWNASSDHLPKLQRLVLRNCRQLEKVPSDFGDVATLEIIEVQLCRPSVEDSVRRLKEEQLEMGIEGLQVLINGSSWEFCSSS</sequence>
<name>A0ABD2Y155_9GENT</name>
<dbReference type="FunFam" id="3.40.50.300:FF:001091">
    <property type="entry name" value="Probable disease resistance protein At1g61300"/>
    <property type="match status" value="1"/>
</dbReference>
<accession>A0ABD2Y155</accession>
<proteinExistence type="inferred from homology"/>
<dbReference type="FunFam" id="1.10.10.10:FF:000322">
    <property type="entry name" value="Probable disease resistance protein At1g63360"/>
    <property type="match status" value="1"/>
</dbReference>
<dbReference type="EMBL" id="JBJUIK010000016">
    <property type="protein sequence ID" value="KAL3500761.1"/>
    <property type="molecule type" value="Genomic_DNA"/>
</dbReference>
<evidence type="ECO:0000259" key="12">
    <source>
        <dbReference type="Pfam" id="PF23559"/>
    </source>
</evidence>
<evidence type="ECO:0000256" key="5">
    <source>
        <dbReference type="ARBA" id="ARBA00022614"/>
    </source>
</evidence>
<dbReference type="Pfam" id="PF23559">
    <property type="entry name" value="WHD_DRP"/>
    <property type="match status" value="1"/>
</dbReference>
<protein>
    <submittedName>
        <fullName evidence="13">Uncharacterized protein</fullName>
    </submittedName>
</protein>
<keyword evidence="7" id="KW-0677">Repeat</keyword>
<dbReference type="SUPFAM" id="SSF52058">
    <property type="entry name" value="L domain-like"/>
    <property type="match status" value="1"/>
</dbReference>
<dbReference type="InterPro" id="IPR002182">
    <property type="entry name" value="NB-ARC"/>
</dbReference>
<evidence type="ECO:0000256" key="4">
    <source>
        <dbReference type="ARBA" id="ARBA00022490"/>
    </source>
</evidence>
<dbReference type="InterPro" id="IPR038005">
    <property type="entry name" value="RX-like_CC"/>
</dbReference>
<dbReference type="InterPro" id="IPR027417">
    <property type="entry name" value="P-loop_NTPase"/>
</dbReference>
<evidence type="ECO:0000256" key="8">
    <source>
        <dbReference type="ARBA" id="ARBA00022741"/>
    </source>
</evidence>
<evidence type="ECO:0000256" key="7">
    <source>
        <dbReference type="ARBA" id="ARBA00022737"/>
    </source>
</evidence>
<dbReference type="InterPro" id="IPR032675">
    <property type="entry name" value="LRR_dom_sf"/>
</dbReference>